<gene>
    <name evidence="1" type="ORF">AVDCRST_MAG40-888</name>
</gene>
<accession>A0A6J4KP53</accession>
<protein>
    <submittedName>
        <fullName evidence="1">Uncharacterized protein</fullName>
    </submittedName>
</protein>
<organism evidence="1">
    <name type="scientific">uncultured Gemmatimonadaceae bacterium</name>
    <dbReference type="NCBI Taxonomy" id="246130"/>
    <lineage>
        <taxon>Bacteria</taxon>
        <taxon>Pseudomonadati</taxon>
        <taxon>Gemmatimonadota</taxon>
        <taxon>Gemmatimonadia</taxon>
        <taxon>Gemmatimonadales</taxon>
        <taxon>Gemmatimonadaceae</taxon>
        <taxon>environmental samples</taxon>
    </lineage>
</organism>
<sequence>MELPARITGEWMDTLPNDALLDVESALYAAFTELDRAERAARGARYDLTRGPEPLMAAWDRWSRVTTETRRRGMQPRRRTAELRPA</sequence>
<dbReference type="AlphaFoldDB" id="A0A6J4KP53"/>
<evidence type="ECO:0000313" key="1">
    <source>
        <dbReference type="EMBL" id="CAA9309674.1"/>
    </source>
</evidence>
<proteinExistence type="predicted"/>
<name>A0A6J4KP53_9BACT</name>
<reference evidence="1" key="1">
    <citation type="submission" date="2020-02" db="EMBL/GenBank/DDBJ databases">
        <authorList>
            <person name="Meier V. D."/>
        </authorList>
    </citation>
    <scope>NUCLEOTIDE SEQUENCE</scope>
    <source>
        <strain evidence="1">AVDCRST_MAG40</strain>
    </source>
</reference>
<dbReference type="EMBL" id="CADCTX010000258">
    <property type="protein sequence ID" value="CAA9309674.1"/>
    <property type="molecule type" value="Genomic_DNA"/>
</dbReference>